<dbReference type="Gene3D" id="3.40.190.290">
    <property type="match status" value="1"/>
</dbReference>
<reference evidence="6 7" key="1">
    <citation type="submission" date="2024-04" db="EMBL/GenBank/DDBJ databases">
        <title>Luteolibacter sp. isolated from soil.</title>
        <authorList>
            <person name="An J."/>
        </authorList>
    </citation>
    <scope>NUCLEOTIDE SEQUENCE [LARGE SCALE GENOMIC DNA]</scope>
    <source>
        <strain evidence="6 7">Y139</strain>
    </source>
</reference>
<dbReference type="Pfam" id="PF03466">
    <property type="entry name" value="LysR_substrate"/>
    <property type="match status" value="1"/>
</dbReference>
<dbReference type="Pfam" id="PF00126">
    <property type="entry name" value="HTH_1"/>
    <property type="match status" value="1"/>
</dbReference>
<evidence type="ECO:0000256" key="1">
    <source>
        <dbReference type="ARBA" id="ARBA00009437"/>
    </source>
</evidence>
<dbReference type="InterPro" id="IPR036388">
    <property type="entry name" value="WH-like_DNA-bd_sf"/>
</dbReference>
<comment type="caution">
    <text evidence="6">The sequence shown here is derived from an EMBL/GenBank/DDBJ whole genome shotgun (WGS) entry which is preliminary data.</text>
</comment>
<dbReference type="CDD" id="cd08422">
    <property type="entry name" value="PBP2_CrgA_like"/>
    <property type="match status" value="1"/>
</dbReference>
<feature type="domain" description="HTH lysR-type" evidence="5">
    <location>
        <begin position="5"/>
        <end position="62"/>
    </location>
</feature>
<dbReference type="PROSITE" id="PS50931">
    <property type="entry name" value="HTH_LYSR"/>
    <property type="match status" value="1"/>
</dbReference>
<keyword evidence="4" id="KW-0804">Transcription</keyword>
<gene>
    <name evidence="6" type="ORF">WKV53_17395</name>
</gene>
<dbReference type="Gene3D" id="1.10.10.10">
    <property type="entry name" value="Winged helix-like DNA-binding domain superfamily/Winged helix DNA-binding domain"/>
    <property type="match status" value="1"/>
</dbReference>
<dbReference type="SUPFAM" id="SSF53850">
    <property type="entry name" value="Periplasmic binding protein-like II"/>
    <property type="match status" value="1"/>
</dbReference>
<dbReference type="SUPFAM" id="SSF46785">
    <property type="entry name" value="Winged helix' DNA-binding domain"/>
    <property type="match status" value="1"/>
</dbReference>
<keyword evidence="3" id="KW-0238">DNA-binding</keyword>
<evidence type="ECO:0000256" key="2">
    <source>
        <dbReference type="ARBA" id="ARBA00023015"/>
    </source>
</evidence>
<dbReference type="InterPro" id="IPR058163">
    <property type="entry name" value="LysR-type_TF_proteobact-type"/>
</dbReference>
<accession>A0ABU9AX06</accession>
<keyword evidence="7" id="KW-1185">Reference proteome</keyword>
<dbReference type="InterPro" id="IPR005119">
    <property type="entry name" value="LysR_subst-bd"/>
</dbReference>
<evidence type="ECO:0000256" key="4">
    <source>
        <dbReference type="ARBA" id="ARBA00023163"/>
    </source>
</evidence>
<evidence type="ECO:0000313" key="6">
    <source>
        <dbReference type="EMBL" id="MEK7952289.1"/>
    </source>
</evidence>
<protein>
    <submittedName>
        <fullName evidence="6">LysR substrate-binding domain-containing protein</fullName>
    </submittedName>
</protein>
<comment type="similarity">
    <text evidence="1">Belongs to the LysR transcriptional regulatory family.</text>
</comment>
<evidence type="ECO:0000256" key="3">
    <source>
        <dbReference type="ARBA" id="ARBA00023125"/>
    </source>
</evidence>
<evidence type="ECO:0000313" key="7">
    <source>
        <dbReference type="Proteomes" id="UP001371305"/>
    </source>
</evidence>
<name>A0ABU9AX06_9BACT</name>
<sequence>MSAFDDLSLLRAFVAIVEAGSISAGARRLKIPQPTLSRSLQSLEERAGAVLLLRDTHRMSLTPTGRILLEDAQRILALADGAQQRIREDQTSLSGHLRIFATIDLGQSIVTRLVSEFLMKHPEVTASLSLTNRPLQMIQEGCDVGVVPGKITDESVIARPAGSIELELVAAPLLVASRPAVKKPSDLEAWPWIGLAGSHFWNASEIPLFGRRGAEHVLRLSPVLVSEGVTSMREAARTGLGVTVQPHWLILEDLAEGRLVRILPSWRPANLPVHVVYAGHRLLPTRARAFVDFAVDFMKRELEGTAG</sequence>
<dbReference type="Proteomes" id="UP001371305">
    <property type="component" value="Unassembled WGS sequence"/>
</dbReference>
<organism evidence="6 7">
    <name type="scientific">Luteolibacter soli</name>
    <dbReference type="NCBI Taxonomy" id="3135280"/>
    <lineage>
        <taxon>Bacteria</taxon>
        <taxon>Pseudomonadati</taxon>
        <taxon>Verrucomicrobiota</taxon>
        <taxon>Verrucomicrobiia</taxon>
        <taxon>Verrucomicrobiales</taxon>
        <taxon>Verrucomicrobiaceae</taxon>
        <taxon>Luteolibacter</taxon>
    </lineage>
</organism>
<dbReference type="PANTHER" id="PTHR30537:SF5">
    <property type="entry name" value="HTH-TYPE TRANSCRIPTIONAL ACTIVATOR TTDR-RELATED"/>
    <property type="match status" value="1"/>
</dbReference>
<dbReference type="InterPro" id="IPR036390">
    <property type="entry name" value="WH_DNA-bd_sf"/>
</dbReference>
<dbReference type="PANTHER" id="PTHR30537">
    <property type="entry name" value="HTH-TYPE TRANSCRIPTIONAL REGULATOR"/>
    <property type="match status" value="1"/>
</dbReference>
<dbReference type="RefSeq" id="WP_341406047.1">
    <property type="nucleotide sequence ID" value="NZ_JBBUKT010000007.1"/>
</dbReference>
<proteinExistence type="inferred from homology"/>
<evidence type="ECO:0000259" key="5">
    <source>
        <dbReference type="PROSITE" id="PS50931"/>
    </source>
</evidence>
<dbReference type="EMBL" id="JBBUKT010000007">
    <property type="protein sequence ID" value="MEK7952289.1"/>
    <property type="molecule type" value="Genomic_DNA"/>
</dbReference>
<keyword evidence="2" id="KW-0805">Transcription regulation</keyword>
<dbReference type="InterPro" id="IPR000847">
    <property type="entry name" value="LysR_HTH_N"/>
</dbReference>